<evidence type="ECO:0000313" key="1">
    <source>
        <dbReference type="EMBL" id="CAG8837535.1"/>
    </source>
</evidence>
<dbReference type="EMBL" id="CAJVQC010117945">
    <property type="protein sequence ID" value="CAG8837535.1"/>
    <property type="molecule type" value="Genomic_DNA"/>
</dbReference>
<evidence type="ECO:0000313" key="2">
    <source>
        <dbReference type="Proteomes" id="UP000789920"/>
    </source>
</evidence>
<accession>A0ACA9SG83</accession>
<sequence>TFSNVFQTVLKAEDRILTVDIVTTELIQMAIEKFNTICANYNDWENIKCSEASMIWQNVDPKNVEFEISFIVPNCNRFMQIYSTHKRSQEEKKLVSAAKYLISMYSLKQKLINLITVLDALKIPYSQKLWVKKIFQSLEDEDLKLSQLQKIIDEMEKYIHKFKLEKCWPIIREMADSKDFLIFLQSLVGHDLKNLINGVDDHSDERLIQEDTVSTFIRVKQILEPLVAKSEDSADLAVDKFLRNLFNVISKNPTLDGKVRLCNAHAQALKNMYENISNR</sequence>
<comment type="caution">
    <text evidence="1">The sequence shown here is derived from an EMBL/GenBank/DDBJ whole genome shotgun (WGS) entry which is preliminary data.</text>
</comment>
<feature type="non-terminal residue" evidence="1">
    <location>
        <position position="1"/>
    </location>
</feature>
<gene>
    <name evidence="1" type="ORF">RPERSI_LOCUS30342</name>
</gene>
<organism evidence="1 2">
    <name type="scientific">Racocetra persica</name>
    <dbReference type="NCBI Taxonomy" id="160502"/>
    <lineage>
        <taxon>Eukaryota</taxon>
        <taxon>Fungi</taxon>
        <taxon>Fungi incertae sedis</taxon>
        <taxon>Mucoromycota</taxon>
        <taxon>Glomeromycotina</taxon>
        <taxon>Glomeromycetes</taxon>
        <taxon>Diversisporales</taxon>
        <taxon>Gigasporaceae</taxon>
        <taxon>Racocetra</taxon>
    </lineage>
</organism>
<name>A0ACA9SG83_9GLOM</name>
<keyword evidence="2" id="KW-1185">Reference proteome</keyword>
<feature type="non-terminal residue" evidence="1">
    <location>
        <position position="279"/>
    </location>
</feature>
<protein>
    <submittedName>
        <fullName evidence="1">24760_t:CDS:1</fullName>
    </submittedName>
</protein>
<proteinExistence type="predicted"/>
<dbReference type="Proteomes" id="UP000789920">
    <property type="component" value="Unassembled WGS sequence"/>
</dbReference>
<reference evidence="1" key="1">
    <citation type="submission" date="2021-06" db="EMBL/GenBank/DDBJ databases">
        <authorList>
            <person name="Kallberg Y."/>
            <person name="Tangrot J."/>
            <person name="Rosling A."/>
        </authorList>
    </citation>
    <scope>NUCLEOTIDE SEQUENCE</scope>
    <source>
        <strain evidence="1">MA461A</strain>
    </source>
</reference>